<dbReference type="Proteomes" id="UP000009046">
    <property type="component" value="Unassembled WGS sequence"/>
</dbReference>
<reference evidence="1" key="2">
    <citation type="submission" date="2007-04" db="EMBL/GenBank/DDBJ databases">
        <title>The genome of the human body louse.</title>
        <authorList>
            <consortium name="The Human Body Louse Genome Consortium"/>
            <person name="Kirkness E."/>
            <person name="Walenz B."/>
            <person name="Hass B."/>
            <person name="Bruggner R."/>
            <person name="Strausberg R."/>
        </authorList>
    </citation>
    <scope>NUCLEOTIDE SEQUENCE</scope>
    <source>
        <strain evidence="1">USDA</strain>
    </source>
</reference>
<dbReference type="HOGENOM" id="CLU_1091105_0_0_1"/>
<reference evidence="1" key="1">
    <citation type="submission" date="2007-04" db="EMBL/GenBank/DDBJ databases">
        <title>Annotation of Pediculus humanus corporis strain USDA.</title>
        <authorList>
            <person name="Kirkness E."/>
            <person name="Hannick L."/>
            <person name="Hass B."/>
            <person name="Bruggner R."/>
            <person name="Lawson D."/>
            <person name="Bidwell S."/>
            <person name="Joardar V."/>
            <person name="Caler E."/>
            <person name="Walenz B."/>
            <person name="Inman J."/>
            <person name="Schobel S."/>
            <person name="Galinsky K."/>
            <person name="Amedeo P."/>
            <person name="Strausberg R."/>
        </authorList>
    </citation>
    <scope>NUCLEOTIDE SEQUENCE</scope>
    <source>
        <strain evidence="1">USDA</strain>
    </source>
</reference>
<reference evidence="2" key="3">
    <citation type="submission" date="2021-02" db="UniProtKB">
        <authorList>
            <consortium name="EnsemblMetazoa"/>
        </authorList>
    </citation>
    <scope>IDENTIFICATION</scope>
    <source>
        <strain evidence="2">USDA</strain>
    </source>
</reference>
<sequence>MSEVFRVHPQTTRPTTATTAIKSPCATHHNFDHDILNGYEWNISRDGPSDRLHYKMRDFRELFDHGSDEYRPVYRRDNKNFMHRCSDGARTEIADSRMSRKDLPSAGQIIWDDIGEGVMVESLSWSQSDVEREIESWDQKLNETNIKCQKSVAWDDGDMIRFDDSRDVYLPSRSGSIGYHDDRWKNPRKLKDVRSSSSLQSYDKQIFGESQKDLIKTCKKFKCDDNVGKNVSLVDSSDIVTGGPLKDNKKFHLNS</sequence>
<dbReference type="InParanoid" id="E0VS37"/>
<evidence type="ECO:0000313" key="2">
    <source>
        <dbReference type="EnsemblMetazoa" id="PHUM411090-PA"/>
    </source>
</evidence>
<protein>
    <submittedName>
        <fullName evidence="1 2">Uncharacterized protein</fullName>
    </submittedName>
</protein>
<organism>
    <name type="scientific">Pediculus humanus subsp. corporis</name>
    <name type="common">Body louse</name>
    <dbReference type="NCBI Taxonomy" id="121224"/>
    <lineage>
        <taxon>Eukaryota</taxon>
        <taxon>Metazoa</taxon>
        <taxon>Ecdysozoa</taxon>
        <taxon>Arthropoda</taxon>
        <taxon>Hexapoda</taxon>
        <taxon>Insecta</taxon>
        <taxon>Pterygota</taxon>
        <taxon>Neoptera</taxon>
        <taxon>Paraneoptera</taxon>
        <taxon>Psocodea</taxon>
        <taxon>Troctomorpha</taxon>
        <taxon>Phthiraptera</taxon>
        <taxon>Anoplura</taxon>
        <taxon>Pediculidae</taxon>
        <taxon>Pediculus</taxon>
    </lineage>
</organism>
<accession>E0VS37</accession>
<dbReference type="VEuPathDB" id="VectorBase:PHUM411090"/>
<gene>
    <name evidence="2" type="primary">8234139</name>
    <name evidence="1" type="ORF">Phum_PHUM411090</name>
</gene>
<evidence type="ECO:0000313" key="1">
    <source>
        <dbReference type="EMBL" id="EEB16193.1"/>
    </source>
</evidence>
<dbReference type="AlphaFoldDB" id="E0VS37"/>
<dbReference type="KEGG" id="phu:Phum_PHUM411090"/>
<name>E0VS37_PEDHC</name>
<dbReference type="RefSeq" id="XP_002428931.1">
    <property type="nucleotide sequence ID" value="XM_002428886.1"/>
</dbReference>
<dbReference type="EMBL" id="AAZO01005047">
    <property type="status" value="NOT_ANNOTATED_CDS"/>
    <property type="molecule type" value="Genomic_DNA"/>
</dbReference>
<dbReference type="GeneID" id="8234139"/>
<evidence type="ECO:0000313" key="3">
    <source>
        <dbReference type="Proteomes" id="UP000009046"/>
    </source>
</evidence>
<keyword evidence="3" id="KW-1185">Reference proteome</keyword>
<dbReference type="EnsemblMetazoa" id="PHUM411090-RA">
    <property type="protein sequence ID" value="PHUM411090-PA"/>
    <property type="gene ID" value="PHUM411090"/>
</dbReference>
<dbReference type="EMBL" id="DS235742">
    <property type="protein sequence ID" value="EEB16193.1"/>
    <property type="molecule type" value="Genomic_DNA"/>
</dbReference>
<dbReference type="CTD" id="8234139"/>
<proteinExistence type="predicted"/>